<dbReference type="InterPro" id="IPR046249">
    <property type="entry name" value="DUF6282"/>
</dbReference>
<comment type="caution">
    <text evidence="1">The sequence shown here is derived from an EMBL/GenBank/DDBJ whole genome shotgun (WGS) entry which is preliminary data.</text>
</comment>
<dbReference type="Gene3D" id="3.20.20.140">
    <property type="entry name" value="Metal-dependent hydrolases"/>
    <property type="match status" value="1"/>
</dbReference>
<protein>
    <submittedName>
        <fullName evidence="1">DUF6282 family protein</fullName>
    </submittedName>
</protein>
<dbReference type="Proteomes" id="UP001589627">
    <property type="component" value="Unassembled WGS sequence"/>
</dbReference>
<evidence type="ECO:0000313" key="2">
    <source>
        <dbReference type="Proteomes" id="UP001589627"/>
    </source>
</evidence>
<dbReference type="Pfam" id="PF19799">
    <property type="entry name" value="DUF6282"/>
    <property type="match status" value="1"/>
</dbReference>
<proteinExistence type="predicted"/>
<accession>A0ABV5YBE6</accession>
<gene>
    <name evidence="1" type="ORF">ACFFNX_06760</name>
</gene>
<evidence type="ECO:0000313" key="1">
    <source>
        <dbReference type="EMBL" id="MFB9831886.1"/>
    </source>
</evidence>
<name>A0ABV5YBE6_9ACTN</name>
<dbReference type="SUPFAM" id="SSF51556">
    <property type="entry name" value="Metallo-dependent hydrolases"/>
    <property type="match status" value="1"/>
</dbReference>
<dbReference type="RefSeq" id="WP_378196872.1">
    <property type="nucleotide sequence ID" value="NZ_JBHLZP010000031.1"/>
</dbReference>
<organism evidence="1 2">
    <name type="scientific">Actinoallomurus acaciae</name>
    <dbReference type="NCBI Taxonomy" id="502577"/>
    <lineage>
        <taxon>Bacteria</taxon>
        <taxon>Bacillati</taxon>
        <taxon>Actinomycetota</taxon>
        <taxon>Actinomycetes</taxon>
        <taxon>Streptosporangiales</taxon>
        <taxon>Thermomonosporaceae</taxon>
        <taxon>Actinoallomurus</taxon>
    </lineage>
</organism>
<dbReference type="EMBL" id="JBHLZP010000031">
    <property type="protein sequence ID" value="MFB9831886.1"/>
    <property type="molecule type" value="Genomic_DNA"/>
</dbReference>
<sequence length="314" mass="33789">MTDDHGSAARLDVAALPDGFDRLLRDAVDVHVHGQPDLSAAFPNRGDDLAVIRLAHAYGIAGWVLKSHLWITTDRAARLRQQVADLGFEVYGSVTLNPAMGGVSATVVELAAAHGARVVFLPTWGSAADVGRGGYISTLLGRISPSFADYAGREAISLLASDGSLTGPAREAIDACRDLGLSLATGHVSLEESEAVARYCAGIGQRLMITHPLHYTREADRLRELADLGAYVEFCNGPLLHPDSHHTIRDVHDALSAIGPDRAVLSTDAFSRWAPAEPECLRIFVEQLAHLGWQPDRLRRMTVDNPRAFLGIPS</sequence>
<reference evidence="1 2" key="1">
    <citation type="submission" date="2024-09" db="EMBL/GenBank/DDBJ databases">
        <authorList>
            <person name="Sun Q."/>
            <person name="Mori K."/>
        </authorList>
    </citation>
    <scope>NUCLEOTIDE SEQUENCE [LARGE SCALE GENOMIC DNA]</scope>
    <source>
        <strain evidence="1 2">TBRC 0563</strain>
    </source>
</reference>
<dbReference type="InterPro" id="IPR032466">
    <property type="entry name" value="Metal_Hydrolase"/>
</dbReference>
<keyword evidence="2" id="KW-1185">Reference proteome</keyword>